<organism evidence="4 5">
    <name type="scientific">Blastococcus saxobsidens</name>
    <dbReference type="NCBI Taxonomy" id="138336"/>
    <lineage>
        <taxon>Bacteria</taxon>
        <taxon>Bacillati</taxon>
        <taxon>Actinomycetota</taxon>
        <taxon>Actinomycetes</taxon>
        <taxon>Geodermatophilales</taxon>
        <taxon>Geodermatophilaceae</taxon>
        <taxon>Blastococcus</taxon>
    </lineage>
</organism>
<reference evidence="4 5" key="1">
    <citation type="submission" date="2019-12" db="EMBL/GenBank/DDBJ databases">
        <title>the WGS of Blastococcus saxobsidens 67B17.</title>
        <authorList>
            <person name="Jiang Z."/>
        </authorList>
    </citation>
    <scope>NUCLEOTIDE SEQUENCE [LARGE SCALE GENOMIC DNA]</scope>
    <source>
        <strain evidence="4 5">67B17</strain>
    </source>
</reference>
<dbReference type="Pfam" id="PF08666">
    <property type="entry name" value="SAF"/>
    <property type="match status" value="1"/>
</dbReference>
<evidence type="ECO:0000256" key="1">
    <source>
        <dbReference type="SAM" id="MobiDB-lite"/>
    </source>
</evidence>
<evidence type="ECO:0000259" key="3">
    <source>
        <dbReference type="SMART" id="SM00858"/>
    </source>
</evidence>
<gene>
    <name evidence="4" type="ORF">GCU60_19110</name>
</gene>
<keyword evidence="2" id="KW-0472">Membrane</keyword>
<evidence type="ECO:0000313" key="5">
    <source>
        <dbReference type="Proteomes" id="UP000479241"/>
    </source>
</evidence>
<evidence type="ECO:0000313" key="4">
    <source>
        <dbReference type="EMBL" id="NEK87854.1"/>
    </source>
</evidence>
<dbReference type="AlphaFoldDB" id="A0A6L9W8I6"/>
<keyword evidence="2" id="KW-1133">Transmembrane helix</keyword>
<comment type="caution">
    <text evidence="4">The sequence shown here is derived from an EMBL/GenBank/DDBJ whole genome shotgun (WGS) entry which is preliminary data.</text>
</comment>
<dbReference type="SMART" id="SM00858">
    <property type="entry name" value="SAF"/>
    <property type="match status" value="1"/>
</dbReference>
<keyword evidence="2" id="KW-0812">Transmembrane</keyword>
<protein>
    <recommendedName>
        <fullName evidence="3">SAF domain-containing protein</fullName>
    </recommendedName>
</protein>
<feature type="region of interest" description="Disordered" evidence="1">
    <location>
        <begin position="1"/>
        <end position="36"/>
    </location>
</feature>
<name>A0A6L9W8I6_9ACTN</name>
<feature type="domain" description="SAF" evidence="3">
    <location>
        <begin position="70"/>
        <end position="133"/>
    </location>
</feature>
<dbReference type="Proteomes" id="UP000479241">
    <property type="component" value="Unassembled WGS sequence"/>
</dbReference>
<proteinExistence type="predicted"/>
<accession>A0A6L9W8I6</accession>
<dbReference type="InterPro" id="IPR013974">
    <property type="entry name" value="SAF"/>
</dbReference>
<feature type="region of interest" description="Disordered" evidence="1">
    <location>
        <begin position="171"/>
        <end position="192"/>
    </location>
</feature>
<feature type="transmembrane region" description="Helical" evidence="2">
    <location>
        <begin position="45"/>
        <end position="66"/>
    </location>
</feature>
<dbReference type="EMBL" id="JAAGWG010000045">
    <property type="protein sequence ID" value="NEK87854.1"/>
    <property type="molecule type" value="Genomic_DNA"/>
</dbReference>
<dbReference type="RefSeq" id="WP_163208108.1">
    <property type="nucleotide sequence ID" value="NZ_JAAGWG010000045.1"/>
</dbReference>
<evidence type="ECO:0000256" key="2">
    <source>
        <dbReference type="SAM" id="Phobius"/>
    </source>
</evidence>
<dbReference type="CDD" id="cd11614">
    <property type="entry name" value="SAF_CpaB_FlgA_like"/>
    <property type="match status" value="1"/>
</dbReference>
<sequence length="244" mass="24579">MTTRVNGMASPAAEHYQAPAPEAALPPAPPVRTAAARRRASRKSLVLSVLVVLLGGLLAFSAGQMLTARTEVLAVARDVQVGSTITAEDLTVANVTSDPNLSPIPASQRSQIVGMVAQVPLTRGELLTGAQVGPDSGFTAGEMLVALPLKEGQFPVGGLNPSQQVLIVATPGSAGSTGGSGTPSADSDGPRGEQIDATVAEVGPLNQATQVTVIDVRVSADDGVRVAELASTGNVALILLPAGR</sequence>